<dbReference type="EMBL" id="CP029186">
    <property type="protein sequence ID" value="AWH85911.1"/>
    <property type="molecule type" value="Genomic_DNA"/>
</dbReference>
<organism evidence="1 2">
    <name type="scientific">Flavobacterium album</name>
    <dbReference type="NCBI Taxonomy" id="2175091"/>
    <lineage>
        <taxon>Bacteria</taxon>
        <taxon>Pseudomonadati</taxon>
        <taxon>Bacteroidota</taxon>
        <taxon>Flavobacteriia</taxon>
        <taxon>Flavobacteriales</taxon>
        <taxon>Flavobacteriaceae</taxon>
        <taxon>Flavobacterium</taxon>
    </lineage>
</organism>
<reference evidence="1 2" key="1">
    <citation type="submission" date="2018-04" db="EMBL/GenBank/DDBJ databases">
        <title>Genome sequencing of Flavobacterium sp. HYN0059.</title>
        <authorList>
            <person name="Yi H."/>
            <person name="Baek C."/>
        </authorList>
    </citation>
    <scope>NUCLEOTIDE SEQUENCE [LARGE SCALE GENOMIC DNA]</scope>
    <source>
        <strain evidence="1 2">HYN0059</strain>
    </source>
</reference>
<dbReference type="Proteomes" id="UP000244929">
    <property type="component" value="Chromosome"/>
</dbReference>
<sequence>MPYYKALFRMPGGRELEAHHGYVPNEFFNALQQVTEEDIVAVYEDGFVLSNEMHDKLDRPGTYTSYAAVGIKADEGFDKMPGFGREMLKRLKIANHARPLADNLHYQVFYIEHIETPPDDD</sequence>
<gene>
    <name evidence="1" type="ORF">HYN59_12700</name>
</gene>
<name>A0A2S1R065_9FLAO</name>
<accession>A0A2S1R065</accession>
<keyword evidence="2" id="KW-1185">Reference proteome</keyword>
<evidence type="ECO:0000313" key="2">
    <source>
        <dbReference type="Proteomes" id="UP000244929"/>
    </source>
</evidence>
<proteinExistence type="predicted"/>
<dbReference type="KEGG" id="falb:HYN59_12700"/>
<dbReference type="AlphaFoldDB" id="A0A2S1R065"/>
<dbReference type="OrthoDB" id="1363863at2"/>
<protein>
    <submittedName>
        <fullName evidence="1">Uncharacterized protein</fullName>
    </submittedName>
</protein>
<evidence type="ECO:0000313" key="1">
    <source>
        <dbReference type="EMBL" id="AWH85911.1"/>
    </source>
</evidence>
<dbReference type="RefSeq" id="WP_108778613.1">
    <property type="nucleotide sequence ID" value="NZ_CP029186.1"/>
</dbReference>